<keyword evidence="2 4" id="KW-0689">Ribosomal protein</keyword>
<comment type="caution">
    <text evidence="5">The sequence shown here is derived from an EMBL/GenBank/DDBJ whole genome shotgun (WGS) entry which is preliminary data.</text>
</comment>
<dbReference type="InterPro" id="IPR023673">
    <property type="entry name" value="Ribosomal_uL1_CS"/>
</dbReference>
<dbReference type="PANTHER" id="PTHR36427:SF3">
    <property type="entry name" value="LARGE RIBOSOMAL SUBUNIT PROTEIN UL1M"/>
    <property type="match status" value="1"/>
</dbReference>
<dbReference type="HOGENOM" id="CLU_062853_1_1_1"/>
<dbReference type="EMBL" id="JQFK01000013">
    <property type="protein sequence ID" value="KGK39026.1"/>
    <property type="molecule type" value="Genomic_DNA"/>
</dbReference>
<dbReference type="VEuPathDB" id="FungiDB:C5L36_0B12750"/>
<dbReference type="GO" id="GO:0006412">
    <property type="term" value="P:translation"/>
    <property type="evidence" value="ECO:0007669"/>
    <property type="project" value="InterPro"/>
</dbReference>
<proteinExistence type="inferred from homology"/>
<dbReference type="GO" id="GO:0003735">
    <property type="term" value="F:structural constituent of ribosome"/>
    <property type="evidence" value="ECO:0007669"/>
    <property type="project" value="EnsemblFungi"/>
</dbReference>
<gene>
    <name evidence="5" type="ORF">JL09_g1879</name>
</gene>
<dbReference type="Gene3D" id="3.30.190.20">
    <property type="match status" value="1"/>
</dbReference>
<dbReference type="Pfam" id="PF00687">
    <property type="entry name" value="Ribosomal_L1"/>
    <property type="match status" value="1"/>
</dbReference>
<dbReference type="Gene3D" id="3.40.50.790">
    <property type="match status" value="1"/>
</dbReference>
<comment type="similarity">
    <text evidence="1 4">Belongs to the universal ribosomal protein uL1 family.</text>
</comment>
<reference evidence="6" key="1">
    <citation type="journal article" date="2014" name="Microb. Cell Fact.">
        <title>Exploiting Issatchenkia orientalis SD108 for succinic acid production.</title>
        <authorList>
            <person name="Xiao H."/>
            <person name="Shao Z."/>
            <person name="Jiang Y."/>
            <person name="Dole S."/>
            <person name="Zhao H."/>
        </authorList>
    </citation>
    <scope>NUCLEOTIDE SEQUENCE [LARGE SCALE GENOMIC DNA]</scope>
    <source>
        <strain evidence="6">SD108</strain>
    </source>
</reference>
<dbReference type="SUPFAM" id="SSF56808">
    <property type="entry name" value="Ribosomal protein L1"/>
    <property type="match status" value="1"/>
</dbReference>
<dbReference type="InterPro" id="IPR016095">
    <property type="entry name" value="Ribosomal_uL1_3-a/b-sand"/>
</dbReference>
<dbReference type="Proteomes" id="UP000029867">
    <property type="component" value="Unassembled WGS sequence"/>
</dbReference>
<evidence type="ECO:0000256" key="4">
    <source>
        <dbReference type="RuleBase" id="RU000659"/>
    </source>
</evidence>
<name>A0A099P4S3_PICKU</name>
<dbReference type="eggNOG" id="KOG1569">
    <property type="taxonomic scope" value="Eukaryota"/>
</dbReference>
<dbReference type="GO" id="GO:0003723">
    <property type="term" value="F:RNA binding"/>
    <property type="evidence" value="ECO:0007669"/>
    <property type="project" value="InterPro"/>
</dbReference>
<dbReference type="PIRSF" id="PIRSF002155">
    <property type="entry name" value="Ribosomal_L1"/>
    <property type="match status" value="1"/>
</dbReference>
<accession>A0A099P4S3</accession>
<dbReference type="GO" id="GO:0005762">
    <property type="term" value="C:mitochondrial large ribosomal subunit"/>
    <property type="evidence" value="ECO:0007669"/>
    <property type="project" value="EnsemblFungi"/>
</dbReference>
<dbReference type="InterPro" id="IPR002143">
    <property type="entry name" value="Ribosomal_uL1"/>
</dbReference>
<keyword evidence="3 4" id="KW-0687">Ribonucleoprotein</keyword>
<evidence type="ECO:0000256" key="1">
    <source>
        <dbReference type="ARBA" id="ARBA00010531"/>
    </source>
</evidence>
<organism evidence="5 6">
    <name type="scientific">Pichia kudriavzevii</name>
    <name type="common">Yeast</name>
    <name type="synonym">Issatchenkia orientalis</name>
    <dbReference type="NCBI Taxonomy" id="4909"/>
    <lineage>
        <taxon>Eukaryota</taxon>
        <taxon>Fungi</taxon>
        <taxon>Dikarya</taxon>
        <taxon>Ascomycota</taxon>
        <taxon>Saccharomycotina</taxon>
        <taxon>Pichiomycetes</taxon>
        <taxon>Pichiales</taxon>
        <taxon>Pichiaceae</taxon>
        <taxon>Pichia</taxon>
    </lineage>
</organism>
<dbReference type="InterPro" id="IPR028364">
    <property type="entry name" value="Ribosomal_uL1/biogenesis"/>
</dbReference>
<evidence type="ECO:0000256" key="3">
    <source>
        <dbReference type="ARBA" id="ARBA00023274"/>
    </source>
</evidence>
<protein>
    <recommendedName>
        <fullName evidence="4">Ribosomal protein</fullName>
    </recommendedName>
</protein>
<dbReference type="PANTHER" id="PTHR36427">
    <property type="entry name" value="54S RIBOSOMAL PROTEIN L1, MITOCHONDRIAL"/>
    <property type="match status" value="1"/>
</dbReference>
<sequence length="276" mass="30295">MLSTASVRVNWPLSRQSIKTFSTFSPLFAPKNKKDIEAKKLLEKRQERRNALKKLAAKKAPNTNPLFMNIPQALRYLRAAEVGRPLNEASITIQTPILKDRGVAPIQGAVRLPKPLKETKILCITNDEAKIQQALDNGAAHAGDAKLVDEIANGSLAVEQFDKVLATPEIEPLLRKVSKILGPKGLMPNVKRGTISEDLNNLILSTLGTQPFRERNNYISLTVGKCNFSDFEILNNISATSNALKESIKNTKSKKPIITGQTILSSTHGPGIVINF</sequence>
<dbReference type="InterPro" id="IPR023674">
    <property type="entry name" value="Ribosomal_uL1-like"/>
</dbReference>
<evidence type="ECO:0000313" key="5">
    <source>
        <dbReference type="EMBL" id="KGK39026.1"/>
    </source>
</evidence>
<dbReference type="PROSITE" id="PS01199">
    <property type="entry name" value="RIBOSOMAL_L1"/>
    <property type="match status" value="1"/>
</dbReference>
<evidence type="ECO:0000313" key="6">
    <source>
        <dbReference type="Proteomes" id="UP000029867"/>
    </source>
</evidence>
<dbReference type="AlphaFoldDB" id="A0A099P4S3"/>
<evidence type="ECO:0000256" key="2">
    <source>
        <dbReference type="ARBA" id="ARBA00022980"/>
    </source>
</evidence>
<dbReference type="CDD" id="cd00403">
    <property type="entry name" value="Ribosomal_L1"/>
    <property type="match status" value="1"/>
</dbReference>